<dbReference type="AlphaFoldDB" id="A0A915KMA0"/>
<keyword evidence="1" id="KW-0812">Transmembrane</keyword>
<dbReference type="Proteomes" id="UP000887565">
    <property type="component" value="Unplaced"/>
</dbReference>
<evidence type="ECO:0000256" key="1">
    <source>
        <dbReference type="SAM" id="Phobius"/>
    </source>
</evidence>
<organism evidence="2 3">
    <name type="scientific">Romanomermis culicivorax</name>
    <name type="common">Nematode worm</name>
    <dbReference type="NCBI Taxonomy" id="13658"/>
    <lineage>
        <taxon>Eukaryota</taxon>
        <taxon>Metazoa</taxon>
        <taxon>Ecdysozoa</taxon>
        <taxon>Nematoda</taxon>
        <taxon>Enoplea</taxon>
        <taxon>Dorylaimia</taxon>
        <taxon>Mermithida</taxon>
        <taxon>Mermithoidea</taxon>
        <taxon>Mermithidae</taxon>
        <taxon>Romanomermis</taxon>
    </lineage>
</organism>
<dbReference type="WBParaSite" id="nRc.2.0.1.t39967-RA">
    <property type="protein sequence ID" value="nRc.2.0.1.t39967-RA"/>
    <property type="gene ID" value="nRc.2.0.1.g39967"/>
</dbReference>
<accession>A0A915KMA0</accession>
<protein>
    <submittedName>
        <fullName evidence="3">Ovule protein</fullName>
    </submittedName>
</protein>
<evidence type="ECO:0000313" key="3">
    <source>
        <dbReference type="WBParaSite" id="nRc.2.0.1.t39967-RA"/>
    </source>
</evidence>
<feature type="transmembrane region" description="Helical" evidence="1">
    <location>
        <begin position="31"/>
        <end position="48"/>
    </location>
</feature>
<proteinExistence type="predicted"/>
<keyword evidence="2" id="KW-1185">Reference proteome</keyword>
<reference evidence="3" key="1">
    <citation type="submission" date="2022-11" db="UniProtKB">
        <authorList>
            <consortium name="WormBaseParasite"/>
        </authorList>
    </citation>
    <scope>IDENTIFICATION</scope>
</reference>
<sequence length="60" mass="7078">GDFSEALKRVLFIVKRNLILSTRKQSLIQRYYFVIILSYSVPLYIVLVDCEPSHTIFQDQ</sequence>
<keyword evidence="1" id="KW-0472">Membrane</keyword>
<name>A0A915KMA0_ROMCU</name>
<evidence type="ECO:0000313" key="2">
    <source>
        <dbReference type="Proteomes" id="UP000887565"/>
    </source>
</evidence>
<keyword evidence="1" id="KW-1133">Transmembrane helix</keyword>